<dbReference type="AlphaFoldDB" id="A0A147HVH9"/>
<feature type="modified residue" description="N6-(pyridoxal phosphate)lysine" evidence="6">
    <location>
        <position position="291"/>
    </location>
</feature>
<gene>
    <name evidence="8" type="ORF">NS319_12100</name>
</gene>
<comment type="cofactor">
    <cofactor evidence="1 6 7">
        <name>pyridoxal 5'-phosphate</name>
        <dbReference type="ChEBI" id="CHEBI:597326"/>
    </cofactor>
</comment>
<keyword evidence="3" id="KW-0210">Decarboxylase</keyword>
<dbReference type="GO" id="GO:0016831">
    <property type="term" value="F:carboxy-lyase activity"/>
    <property type="evidence" value="ECO:0007669"/>
    <property type="project" value="UniProtKB-KW"/>
</dbReference>
<proteinExistence type="inferred from homology"/>
<reference evidence="8 9" key="1">
    <citation type="journal article" date="2016" name="Front. Microbiol.">
        <title>Genomic Resource of Rice Seed Associated Bacteria.</title>
        <authorList>
            <person name="Midha S."/>
            <person name="Bansal K."/>
            <person name="Sharma S."/>
            <person name="Kumar N."/>
            <person name="Patil P.P."/>
            <person name="Chaudhry V."/>
            <person name="Patil P.B."/>
        </authorList>
    </citation>
    <scope>NUCLEOTIDE SEQUENCE [LARGE SCALE GENOMIC DNA]</scope>
    <source>
        <strain evidence="8 9">NS319</strain>
    </source>
</reference>
<evidence type="ECO:0000256" key="7">
    <source>
        <dbReference type="RuleBase" id="RU000382"/>
    </source>
</evidence>
<keyword evidence="4 6" id="KW-0663">Pyridoxal phosphate</keyword>
<sequence>MHPEAAVLTRACRHAIEYVEGLNSRPVATTTSLAELRRRLNVELGASGTPAETVIDDLVVATAGGQLGSASGRFFAWVIGGALPSALAADWLASTWDVNATMYACGPAAAVTEEIAGEWVKDVLDLPRDASFAFTTGCQLAHVTCLAAARHAVLARVGWDVERDGLIGAPAIRVLATEQRHGSIERALRLLGLGTRSLTPLATGDDGCLAANALADALAAGDGPTIVILDAGDLNVGACDPFGELIPIARTASAWVHVDGAFGLWARASREHRHLVEGVELADSWATDAHKWLNTPQDNGIAIVRDRTAHRAAMTLTAHYLVPGGDARDAIDWTPDWTRRARGYAVYAALRELGRDGLAAMIDGCCRHAVALARGISELDGAELVAMPSMNQGLVRFPDPHGRSDADHDRYTDAVIAAINAEGTAFFSGTLWRGRRAMRISVVNWRTSDADVRMTVQAVGRVLAQMNPAI</sequence>
<dbReference type="PANTHER" id="PTHR11999">
    <property type="entry name" value="GROUP II PYRIDOXAL-5-PHOSPHATE DECARBOXYLASE"/>
    <property type="match status" value="1"/>
</dbReference>
<dbReference type="InterPro" id="IPR010977">
    <property type="entry name" value="Aromatic_deC"/>
</dbReference>
<dbReference type="GO" id="GO:0019752">
    <property type="term" value="P:carboxylic acid metabolic process"/>
    <property type="evidence" value="ECO:0007669"/>
    <property type="project" value="InterPro"/>
</dbReference>
<evidence type="ECO:0000256" key="1">
    <source>
        <dbReference type="ARBA" id="ARBA00001933"/>
    </source>
</evidence>
<evidence type="ECO:0000313" key="9">
    <source>
        <dbReference type="Proteomes" id="UP000072867"/>
    </source>
</evidence>
<protein>
    <submittedName>
        <fullName evidence="8">Pyridoxal-dependent decarboxylase</fullName>
    </submittedName>
</protein>
<dbReference type="InterPro" id="IPR015422">
    <property type="entry name" value="PyrdxlP-dep_Trfase_small"/>
</dbReference>
<dbReference type="InterPro" id="IPR002129">
    <property type="entry name" value="PyrdxlP-dep_de-COase"/>
</dbReference>
<evidence type="ECO:0000256" key="3">
    <source>
        <dbReference type="ARBA" id="ARBA00022793"/>
    </source>
</evidence>
<dbReference type="SUPFAM" id="SSF53383">
    <property type="entry name" value="PLP-dependent transferases"/>
    <property type="match status" value="1"/>
</dbReference>
<evidence type="ECO:0000256" key="6">
    <source>
        <dbReference type="PIRSR" id="PIRSR602129-50"/>
    </source>
</evidence>
<evidence type="ECO:0000256" key="5">
    <source>
        <dbReference type="ARBA" id="ARBA00023239"/>
    </source>
</evidence>
<organism evidence="8 9">
    <name type="scientific">Sphingomonas sanguinis</name>
    <dbReference type="NCBI Taxonomy" id="33051"/>
    <lineage>
        <taxon>Bacteria</taxon>
        <taxon>Pseudomonadati</taxon>
        <taxon>Pseudomonadota</taxon>
        <taxon>Alphaproteobacteria</taxon>
        <taxon>Sphingomonadales</taxon>
        <taxon>Sphingomonadaceae</taxon>
        <taxon>Sphingomonas</taxon>
    </lineage>
</organism>
<dbReference type="InterPro" id="IPR015421">
    <property type="entry name" value="PyrdxlP-dep_Trfase_major"/>
</dbReference>
<accession>A0A147HVH9</accession>
<dbReference type="InterPro" id="IPR015424">
    <property type="entry name" value="PyrdxlP-dep_Trfase"/>
</dbReference>
<dbReference type="PANTHER" id="PTHR11999:SF70">
    <property type="entry name" value="MIP05841P"/>
    <property type="match status" value="1"/>
</dbReference>
<dbReference type="Proteomes" id="UP000072867">
    <property type="component" value="Unassembled WGS sequence"/>
</dbReference>
<dbReference type="Pfam" id="PF00282">
    <property type="entry name" value="Pyridoxal_deC"/>
    <property type="match status" value="1"/>
</dbReference>
<evidence type="ECO:0000256" key="4">
    <source>
        <dbReference type="ARBA" id="ARBA00022898"/>
    </source>
</evidence>
<evidence type="ECO:0000256" key="2">
    <source>
        <dbReference type="ARBA" id="ARBA00009533"/>
    </source>
</evidence>
<comment type="caution">
    <text evidence="8">The sequence shown here is derived from an EMBL/GenBank/DDBJ whole genome shotgun (WGS) entry which is preliminary data.</text>
</comment>
<dbReference type="EMBL" id="LDTD01000083">
    <property type="protein sequence ID" value="KTT68886.1"/>
    <property type="molecule type" value="Genomic_DNA"/>
</dbReference>
<comment type="similarity">
    <text evidence="2 7">Belongs to the group II decarboxylase family.</text>
</comment>
<dbReference type="Gene3D" id="3.90.1150.10">
    <property type="entry name" value="Aspartate Aminotransferase, domain 1"/>
    <property type="match status" value="1"/>
</dbReference>
<dbReference type="Gene3D" id="3.40.640.10">
    <property type="entry name" value="Type I PLP-dependent aspartate aminotransferase-like (Major domain)"/>
    <property type="match status" value="1"/>
</dbReference>
<evidence type="ECO:0000313" key="8">
    <source>
        <dbReference type="EMBL" id="KTT68886.1"/>
    </source>
</evidence>
<keyword evidence="5 7" id="KW-0456">Lyase</keyword>
<dbReference type="PATRIC" id="fig|33051.3.peg.3655"/>
<dbReference type="GO" id="GO:0030170">
    <property type="term" value="F:pyridoxal phosphate binding"/>
    <property type="evidence" value="ECO:0007669"/>
    <property type="project" value="InterPro"/>
</dbReference>
<name>A0A147HVH9_9SPHN</name>